<accession>A0ABV2TJN2</accession>
<evidence type="ECO:0000313" key="4">
    <source>
        <dbReference type="Proteomes" id="UP001549691"/>
    </source>
</evidence>
<dbReference type="InterPro" id="IPR049492">
    <property type="entry name" value="BD-FAE-like_dom"/>
</dbReference>
<dbReference type="Pfam" id="PF20434">
    <property type="entry name" value="BD-FAE"/>
    <property type="match status" value="1"/>
</dbReference>
<keyword evidence="1 3" id="KW-0378">Hydrolase</keyword>
<protein>
    <submittedName>
        <fullName evidence="3">Alpha/beta hydrolase</fullName>
    </submittedName>
</protein>
<feature type="domain" description="BD-FAE-like" evidence="2">
    <location>
        <begin position="62"/>
        <end position="247"/>
    </location>
</feature>
<dbReference type="EMBL" id="JBEWZI010000005">
    <property type="protein sequence ID" value="MET7013743.1"/>
    <property type="molecule type" value="Genomic_DNA"/>
</dbReference>
<dbReference type="PANTHER" id="PTHR48081">
    <property type="entry name" value="AB HYDROLASE SUPERFAMILY PROTEIN C4A8.06C"/>
    <property type="match status" value="1"/>
</dbReference>
<dbReference type="PANTHER" id="PTHR48081:SF6">
    <property type="entry name" value="PEPTIDASE S9 PROLYL OLIGOPEPTIDASE CATALYTIC DOMAIN-CONTAINING PROTEIN"/>
    <property type="match status" value="1"/>
</dbReference>
<dbReference type="InterPro" id="IPR029058">
    <property type="entry name" value="AB_hydrolase_fold"/>
</dbReference>
<dbReference type="SUPFAM" id="SSF53474">
    <property type="entry name" value="alpha/beta-Hydrolases"/>
    <property type="match status" value="1"/>
</dbReference>
<dbReference type="Gene3D" id="3.40.50.1820">
    <property type="entry name" value="alpha/beta hydrolase"/>
    <property type="match status" value="1"/>
</dbReference>
<dbReference type="RefSeq" id="WP_354600206.1">
    <property type="nucleotide sequence ID" value="NZ_JBEWZI010000005.1"/>
</dbReference>
<comment type="caution">
    <text evidence="3">The sequence shown here is derived from an EMBL/GenBank/DDBJ whole genome shotgun (WGS) entry which is preliminary data.</text>
</comment>
<dbReference type="Proteomes" id="UP001549691">
    <property type="component" value="Unassembled WGS sequence"/>
</dbReference>
<evidence type="ECO:0000259" key="2">
    <source>
        <dbReference type="Pfam" id="PF20434"/>
    </source>
</evidence>
<dbReference type="InterPro" id="IPR050300">
    <property type="entry name" value="GDXG_lipolytic_enzyme"/>
</dbReference>
<gene>
    <name evidence="3" type="ORF">ABXR19_06055</name>
</gene>
<evidence type="ECO:0000313" key="3">
    <source>
        <dbReference type="EMBL" id="MET7013743.1"/>
    </source>
</evidence>
<organism evidence="3 4">
    <name type="scientific">Uliginosibacterium flavum</name>
    <dbReference type="NCBI Taxonomy" id="1396831"/>
    <lineage>
        <taxon>Bacteria</taxon>
        <taxon>Pseudomonadati</taxon>
        <taxon>Pseudomonadota</taxon>
        <taxon>Betaproteobacteria</taxon>
        <taxon>Rhodocyclales</taxon>
        <taxon>Zoogloeaceae</taxon>
        <taxon>Uliginosibacterium</taxon>
    </lineage>
</organism>
<reference evidence="3 4" key="1">
    <citation type="submission" date="2024-07" db="EMBL/GenBank/DDBJ databases">
        <title>Uliginosibacterium flavum JJ3220;KACC:17644.</title>
        <authorList>
            <person name="Kim M.K."/>
        </authorList>
    </citation>
    <scope>NUCLEOTIDE SEQUENCE [LARGE SCALE GENOMIC DNA]</scope>
    <source>
        <strain evidence="3 4">KACC:17644</strain>
    </source>
</reference>
<name>A0ABV2TJN2_9RHOO</name>
<sequence>MPTRLLDALPAAFPIWPDAPPGGQPSQLQESASQKPGNILSVRGVSIPTLTPFLPEHPNGSSIIVIPGGAYSQLVFDKEGSEIALWLNQYGITAFVLKHRLPVEGHADDYLVALQDVQRAIRLTRAHSKDLGLDASKIGVLGASSGGHLAATAGTRFSSQCYTPVDQIDSFSARPDFMLLLYGAYTGNMAFNHASGEQLFFPEAVKNRLYAEFIPSAQVSADTPPALLIAAGNDDRVSPENSTALFLALHQAGVPAQLQIFDDGGHGFALRSPDTCTFAAWPAACIDWLRRHELISAN</sequence>
<keyword evidence="4" id="KW-1185">Reference proteome</keyword>
<evidence type="ECO:0000256" key="1">
    <source>
        <dbReference type="ARBA" id="ARBA00022801"/>
    </source>
</evidence>
<dbReference type="GO" id="GO:0016787">
    <property type="term" value="F:hydrolase activity"/>
    <property type="evidence" value="ECO:0007669"/>
    <property type="project" value="UniProtKB-KW"/>
</dbReference>
<proteinExistence type="predicted"/>